<keyword evidence="3" id="KW-1185">Reference proteome</keyword>
<comment type="caution">
    <text evidence="2">The sequence shown here is derived from an EMBL/GenBank/DDBJ whole genome shotgun (WGS) entry which is preliminary data.</text>
</comment>
<reference evidence="2 3" key="1">
    <citation type="submission" date="2023-10" db="EMBL/GenBank/DDBJ databases">
        <title>Draft genome sequence of Xylaria bambusicola isolate GMP-LS, the root and basal stem rot pathogen of sugarcane in Indonesia.</title>
        <authorList>
            <person name="Selvaraj P."/>
            <person name="Muralishankar V."/>
            <person name="Muruganantham S."/>
            <person name="Sp S."/>
            <person name="Haryani S."/>
            <person name="Lau K.J.X."/>
            <person name="Naqvi N.I."/>
        </authorList>
    </citation>
    <scope>NUCLEOTIDE SEQUENCE [LARGE SCALE GENOMIC DNA]</scope>
    <source>
        <strain evidence="2">GMP-LS</strain>
    </source>
</reference>
<protein>
    <submittedName>
        <fullName evidence="2">Uncharacterized protein</fullName>
    </submittedName>
</protein>
<feature type="compositionally biased region" description="Polar residues" evidence="1">
    <location>
        <begin position="81"/>
        <end position="112"/>
    </location>
</feature>
<accession>A0AAN7UBX8</accession>
<sequence length="112" mass="12980">MIDLYDLGEQGWWAHLEGAWLGAILFHDDFKLLGTKARHGQARSRRCRVSDNRNTAQGRFSAEFRYIDLVHEHVQDETKQQRFQTLRRSQSTDTAAQSDQSMNSLKMTSPAR</sequence>
<name>A0AAN7UBX8_9PEZI</name>
<evidence type="ECO:0000313" key="2">
    <source>
        <dbReference type="EMBL" id="KAK5625753.1"/>
    </source>
</evidence>
<proteinExistence type="predicted"/>
<evidence type="ECO:0000313" key="3">
    <source>
        <dbReference type="Proteomes" id="UP001305414"/>
    </source>
</evidence>
<dbReference type="AlphaFoldDB" id="A0AAN7UBX8"/>
<dbReference type="Proteomes" id="UP001305414">
    <property type="component" value="Unassembled WGS sequence"/>
</dbReference>
<dbReference type="EMBL" id="JAWHQM010000002">
    <property type="protein sequence ID" value="KAK5625753.1"/>
    <property type="molecule type" value="Genomic_DNA"/>
</dbReference>
<organism evidence="2 3">
    <name type="scientific">Xylaria bambusicola</name>
    <dbReference type="NCBI Taxonomy" id="326684"/>
    <lineage>
        <taxon>Eukaryota</taxon>
        <taxon>Fungi</taxon>
        <taxon>Dikarya</taxon>
        <taxon>Ascomycota</taxon>
        <taxon>Pezizomycotina</taxon>
        <taxon>Sordariomycetes</taxon>
        <taxon>Xylariomycetidae</taxon>
        <taxon>Xylariales</taxon>
        <taxon>Xylariaceae</taxon>
        <taxon>Xylaria</taxon>
    </lineage>
</organism>
<feature type="region of interest" description="Disordered" evidence="1">
    <location>
        <begin position="78"/>
        <end position="112"/>
    </location>
</feature>
<evidence type="ECO:0000256" key="1">
    <source>
        <dbReference type="SAM" id="MobiDB-lite"/>
    </source>
</evidence>
<gene>
    <name evidence="2" type="ORF">RRF57_001469</name>
</gene>